<reference evidence="1" key="1">
    <citation type="journal article" date="2023" name="G3 (Bethesda)">
        <title>Whole genome assembly and annotation of the endangered Caribbean coral Acropora cervicornis.</title>
        <authorList>
            <person name="Selwyn J.D."/>
            <person name="Vollmer S.V."/>
        </authorList>
    </citation>
    <scope>NUCLEOTIDE SEQUENCE</scope>
    <source>
        <strain evidence="1">K2</strain>
    </source>
</reference>
<dbReference type="EMBL" id="JARQWQ010000078">
    <property type="protein sequence ID" value="KAK2553310.1"/>
    <property type="molecule type" value="Genomic_DNA"/>
</dbReference>
<dbReference type="Proteomes" id="UP001249851">
    <property type="component" value="Unassembled WGS sequence"/>
</dbReference>
<keyword evidence="2" id="KW-1185">Reference proteome</keyword>
<name>A0AAD9UXL5_ACRCE</name>
<evidence type="ECO:0000313" key="1">
    <source>
        <dbReference type="EMBL" id="KAK2553310.1"/>
    </source>
</evidence>
<dbReference type="AlphaFoldDB" id="A0AAD9UXL5"/>
<dbReference type="GO" id="GO:0005802">
    <property type="term" value="C:trans-Golgi network"/>
    <property type="evidence" value="ECO:0007669"/>
    <property type="project" value="TreeGrafter"/>
</dbReference>
<reference evidence="1" key="2">
    <citation type="journal article" date="2023" name="Science">
        <title>Genomic signatures of disease resistance in endangered staghorn corals.</title>
        <authorList>
            <person name="Vollmer S.V."/>
            <person name="Selwyn J.D."/>
            <person name="Despard B.A."/>
            <person name="Roesel C.L."/>
        </authorList>
    </citation>
    <scope>NUCLEOTIDE SEQUENCE</scope>
    <source>
        <strain evidence="1">K2</strain>
    </source>
</reference>
<dbReference type="InterPro" id="IPR026172">
    <property type="entry name" value="GSAP_fam"/>
</dbReference>
<gene>
    <name evidence="1" type="ORF">P5673_025274</name>
</gene>
<dbReference type="GO" id="GO:1902004">
    <property type="term" value="P:positive regulation of amyloid-beta formation"/>
    <property type="evidence" value="ECO:0007669"/>
    <property type="project" value="TreeGrafter"/>
</dbReference>
<sequence length="193" mass="22291">MVELQETLSFDDQILPLLLKEREKYNGKLTEESTDADSLKKKLEARFVGQERDYSIIVTWNDASPGETVGNVVTYFAVVSVVGASVNQERTLLVIYKSFLAEIEPRKRIYSLAIERHNFQRLQFLYGEYGSSSKKESYMLFLHHNEAIGIYHIPLARSGEKGMFKERGSHVRVLKFPLPFSDMNLFPKTRETF</sequence>
<accession>A0AAD9UXL5</accession>
<dbReference type="PANTHER" id="PTHR13630:SF1">
    <property type="entry name" value="GAMMA-SECRETASE-ACTIVATING PROTEIN"/>
    <property type="match status" value="1"/>
</dbReference>
<organism evidence="1 2">
    <name type="scientific">Acropora cervicornis</name>
    <name type="common">Staghorn coral</name>
    <dbReference type="NCBI Taxonomy" id="6130"/>
    <lineage>
        <taxon>Eukaryota</taxon>
        <taxon>Metazoa</taxon>
        <taxon>Cnidaria</taxon>
        <taxon>Anthozoa</taxon>
        <taxon>Hexacorallia</taxon>
        <taxon>Scleractinia</taxon>
        <taxon>Astrocoeniina</taxon>
        <taxon>Acroporidae</taxon>
        <taxon>Acropora</taxon>
    </lineage>
</organism>
<comment type="caution">
    <text evidence="1">The sequence shown here is derived from an EMBL/GenBank/DDBJ whole genome shotgun (WGS) entry which is preliminary data.</text>
</comment>
<protein>
    <submittedName>
        <fullName evidence="1">Uncharacterized protein</fullName>
    </submittedName>
</protein>
<proteinExistence type="predicted"/>
<dbReference type="PANTHER" id="PTHR13630">
    <property type="entry name" value="GAMMA-SECRETASE-ACTIVATING PROTEIN"/>
    <property type="match status" value="1"/>
</dbReference>
<evidence type="ECO:0000313" key="2">
    <source>
        <dbReference type="Proteomes" id="UP001249851"/>
    </source>
</evidence>